<keyword evidence="1" id="KW-0472">Membrane</keyword>
<feature type="transmembrane region" description="Helical" evidence="1">
    <location>
        <begin position="20"/>
        <end position="41"/>
    </location>
</feature>
<organism evidence="2 3">
    <name type="scientific">Paenibacillus glycanilyticus</name>
    <dbReference type="NCBI Taxonomy" id="126569"/>
    <lineage>
        <taxon>Bacteria</taxon>
        <taxon>Bacillati</taxon>
        <taxon>Bacillota</taxon>
        <taxon>Bacilli</taxon>
        <taxon>Bacillales</taxon>
        <taxon>Paenibacillaceae</taxon>
        <taxon>Paenibacillus</taxon>
    </lineage>
</organism>
<evidence type="ECO:0000256" key="1">
    <source>
        <dbReference type="SAM" id="Phobius"/>
    </source>
</evidence>
<comment type="caution">
    <text evidence="2">The sequence shown here is derived from an EMBL/GenBank/DDBJ whole genome shotgun (WGS) entry which is preliminary data.</text>
</comment>
<dbReference type="Proteomes" id="UP001157114">
    <property type="component" value="Unassembled WGS sequence"/>
</dbReference>
<evidence type="ECO:0008006" key="4">
    <source>
        <dbReference type="Google" id="ProtNLM"/>
    </source>
</evidence>
<proteinExistence type="predicted"/>
<keyword evidence="1" id="KW-1133">Transmembrane helix</keyword>
<dbReference type="RefSeq" id="WP_284237959.1">
    <property type="nucleotide sequence ID" value="NZ_BSSQ01000006.1"/>
</dbReference>
<accession>A0ABQ6G9A8</accession>
<dbReference type="EMBL" id="BSSQ01000006">
    <property type="protein sequence ID" value="GLX67212.1"/>
    <property type="molecule type" value="Genomic_DNA"/>
</dbReference>
<gene>
    <name evidence="2" type="ORF">MU1_15570</name>
</gene>
<reference evidence="2 3" key="1">
    <citation type="submission" date="2023-03" db="EMBL/GenBank/DDBJ databases">
        <title>Draft genome sequence of the bacteria which degrade cell wall of Tricholomamatutake.</title>
        <authorList>
            <person name="Konishi Y."/>
            <person name="Fukuta Y."/>
            <person name="Shirasaka N."/>
        </authorList>
    </citation>
    <scope>NUCLEOTIDE SEQUENCE [LARGE SCALE GENOMIC DNA]</scope>
    <source>
        <strain evidence="3">mu1</strain>
    </source>
</reference>
<evidence type="ECO:0000313" key="2">
    <source>
        <dbReference type="EMBL" id="GLX67212.1"/>
    </source>
</evidence>
<name>A0ABQ6G9A8_9BACL</name>
<evidence type="ECO:0000313" key="3">
    <source>
        <dbReference type="Proteomes" id="UP001157114"/>
    </source>
</evidence>
<sequence>MNLKIIVIGLYVVLIYWLSLHFTFLDTLFFPTLGAFSFLFLTRSSTISEIGKVTLGAVISSGLGTLLHFLYPSPISLFVNVIITMWLINKFKWNAPPIVAVSLVPFFSHSPHQWAIPLSVCAALLGLMLVLYLVQVIESRRAQIYESKSTAV</sequence>
<feature type="transmembrane region" description="Helical" evidence="1">
    <location>
        <begin position="114"/>
        <end position="134"/>
    </location>
</feature>
<keyword evidence="3" id="KW-1185">Reference proteome</keyword>
<keyword evidence="1" id="KW-0812">Transmembrane</keyword>
<protein>
    <recommendedName>
        <fullName evidence="4">HPP family protein</fullName>
    </recommendedName>
</protein>